<dbReference type="GO" id="GO:0006355">
    <property type="term" value="P:regulation of DNA-templated transcription"/>
    <property type="evidence" value="ECO:0007669"/>
    <property type="project" value="InterPro"/>
</dbReference>
<gene>
    <name evidence="1" type="ORF">K7J14_13535</name>
</gene>
<dbReference type="EMBL" id="JAINWA010000003">
    <property type="protein sequence ID" value="MCD1655714.1"/>
    <property type="molecule type" value="Genomic_DNA"/>
</dbReference>
<dbReference type="Proteomes" id="UP001198163">
    <property type="component" value="Unassembled WGS sequence"/>
</dbReference>
<dbReference type="RefSeq" id="WP_230757388.1">
    <property type="nucleotide sequence ID" value="NZ_JAINWA010000003.1"/>
</dbReference>
<accession>A0AAE3ELR6</accession>
<protein>
    <recommendedName>
        <fullName evidence="3">CopG-like ribbon-helix-helix domain-containing protein</fullName>
    </recommendedName>
</protein>
<organism evidence="1 2">
    <name type="scientific">Teretinema zuelzerae</name>
    <dbReference type="NCBI Taxonomy" id="156"/>
    <lineage>
        <taxon>Bacteria</taxon>
        <taxon>Pseudomonadati</taxon>
        <taxon>Spirochaetota</taxon>
        <taxon>Spirochaetia</taxon>
        <taxon>Spirochaetales</taxon>
        <taxon>Treponemataceae</taxon>
        <taxon>Teretinema</taxon>
    </lineage>
</organism>
<name>A0AAE3ELR6_9SPIR</name>
<dbReference type="AlphaFoldDB" id="A0AAE3ELR6"/>
<comment type="caution">
    <text evidence="1">The sequence shown here is derived from an EMBL/GenBank/DDBJ whole genome shotgun (WGS) entry which is preliminary data.</text>
</comment>
<sequence>MPILQVRDLPEDVYARLSYLSEKEHRSLAQETIVLLKESMETKMGNKERRKRLLDEMRSLDIDGEKVGDPVALIREDRDR</sequence>
<evidence type="ECO:0000313" key="1">
    <source>
        <dbReference type="EMBL" id="MCD1655714.1"/>
    </source>
</evidence>
<dbReference type="InterPro" id="IPR010985">
    <property type="entry name" value="Ribbon_hlx_hlx"/>
</dbReference>
<evidence type="ECO:0008006" key="3">
    <source>
        <dbReference type="Google" id="ProtNLM"/>
    </source>
</evidence>
<evidence type="ECO:0000313" key="2">
    <source>
        <dbReference type="Proteomes" id="UP001198163"/>
    </source>
</evidence>
<keyword evidence="2" id="KW-1185">Reference proteome</keyword>
<proteinExistence type="predicted"/>
<reference evidence="1" key="1">
    <citation type="submission" date="2021-08" db="EMBL/GenBank/DDBJ databases">
        <title>Comparative analyses of Brucepasteria parasyntrophica and Teretinema zuelzerae.</title>
        <authorList>
            <person name="Song Y."/>
            <person name="Brune A."/>
        </authorList>
    </citation>
    <scope>NUCLEOTIDE SEQUENCE</scope>
    <source>
        <strain evidence="1">DSM 1903</strain>
    </source>
</reference>
<dbReference type="SUPFAM" id="SSF47598">
    <property type="entry name" value="Ribbon-helix-helix"/>
    <property type="match status" value="1"/>
</dbReference>